<dbReference type="Proteomes" id="UP000005141">
    <property type="component" value="Unassembled WGS sequence"/>
</dbReference>
<name>G1WBV3_9BACT</name>
<proteinExistence type="predicted"/>
<dbReference type="HOGENOM" id="CLU_2956830_0_0_10"/>
<comment type="caution">
    <text evidence="1">The sequence shown here is derived from an EMBL/GenBank/DDBJ whole genome shotgun (WGS) entry which is preliminary data.</text>
</comment>
<keyword evidence="2" id="KW-1185">Reference proteome</keyword>
<sequence>MSQTKIWRCHNPKIVVCCRRNQVQHTVYRIENATKGNSFRKYFVISLKTFNFAANKIKR</sequence>
<protein>
    <submittedName>
        <fullName evidence="1">Uncharacterized protein</fullName>
    </submittedName>
</protein>
<accession>G1WBV3</accession>
<evidence type="ECO:0000313" key="1">
    <source>
        <dbReference type="EMBL" id="EGV31557.1"/>
    </source>
</evidence>
<gene>
    <name evidence="1" type="ORF">HMPREF9431_01304</name>
</gene>
<evidence type="ECO:0000313" key="2">
    <source>
        <dbReference type="Proteomes" id="UP000005141"/>
    </source>
</evidence>
<dbReference type="EMBL" id="ADGI01000044">
    <property type="protein sequence ID" value="EGV31557.1"/>
    <property type="molecule type" value="Genomic_DNA"/>
</dbReference>
<organism evidence="1 2">
    <name type="scientific">Segatella oulorum F0390</name>
    <dbReference type="NCBI Taxonomy" id="702438"/>
    <lineage>
        <taxon>Bacteria</taxon>
        <taxon>Pseudomonadati</taxon>
        <taxon>Bacteroidota</taxon>
        <taxon>Bacteroidia</taxon>
        <taxon>Bacteroidales</taxon>
        <taxon>Prevotellaceae</taxon>
        <taxon>Segatella</taxon>
    </lineage>
</organism>
<reference evidence="1 2" key="1">
    <citation type="submission" date="2011-07" db="EMBL/GenBank/DDBJ databases">
        <title>The Genome Sequence of Prevotella oulorum F0390.</title>
        <authorList>
            <consortium name="The Broad Institute Genome Sequencing Platform"/>
            <consortium name="The Broad Institute Genome Sequencing Center for Infectious Disease"/>
            <person name="Earl A."/>
            <person name="Ward D."/>
            <person name="Feldgarden M."/>
            <person name="Gevers D."/>
            <person name="Izard J."/>
            <person name="Ganesan A."/>
            <person name="Baranova O.V."/>
            <person name="Blanton J.M."/>
            <person name="Tanner A.C."/>
            <person name="Dewhirst F.E."/>
            <person name="Young S.K."/>
            <person name="Zeng Q."/>
            <person name="Gargeya S."/>
            <person name="Fitzgerald M."/>
            <person name="Haas B."/>
            <person name="Abouelleil A."/>
            <person name="Alvarado L."/>
            <person name="Arachchi H.M."/>
            <person name="Berlin A."/>
            <person name="Brown A."/>
            <person name="Chapman S.B."/>
            <person name="Chen Z."/>
            <person name="Dunbar C."/>
            <person name="Freedman E."/>
            <person name="Gearin G."/>
            <person name="Gellesch M."/>
            <person name="Goldberg J."/>
            <person name="Griggs A."/>
            <person name="Gujja S."/>
            <person name="Heiman D."/>
            <person name="Howarth C."/>
            <person name="Larson L."/>
            <person name="Lui A."/>
            <person name="MacDonald P.J.P."/>
            <person name="Mehta T."/>
            <person name="Montmayeur A."/>
            <person name="Murphy C."/>
            <person name="Neiman D."/>
            <person name="Pearson M."/>
            <person name="Priest M."/>
            <person name="Roberts A."/>
            <person name="Saif S."/>
            <person name="Shea T."/>
            <person name="Shenoy N."/>
            <person name="Sisk P."/>
            <person name="Stolte C."/>
            <person name="Sykes S."/>
            <person name="Wortman J."/>
            <person name="Nusbaum C."/>
            <person name="Birren B."/>
        </authorList>
    </citation>
    <scope>NUCLEOTIDE SEQUENCE [LARGE SCALE GENOMIC DNA]</scope>
    <source>
        <strain evidence="1 2">F0390</strain>
    </source>
</reference>
<dbReference type="AlphaFoldDB" id="G1WBV3"/>
<dbReference type="PATRIC" id="fig|702438.4.peg.1346"/>